<evidence type="ECO:0000313" key="1">
    <source>
        <dbReference type="EMBL" id="MBC6995567.1"/>
    </source>
</evidence>
<gene>
    <name evidence="1" type="ORF">H9S92_15470</name>
</gene>
<dbReference type="AlphaFoldDB" id="A0A923PK50"/>
<dbReference type="Proteomes" id="UP000650081">
    <property type="component" value="Unassembled WGS sequence"/>
</dbReference>
<organism evidence="1 2">
    <name type="scientific">Neolewinella lacunae</name>
    <dbReference type="NCBI Taxonomy" id="1517758"/>
    <lineage>
        <taxon>Bacteria</taxon>
        <taxon>Pseudomonadati</taxon>
        <taxon>Bacteroidota</taxon>
        <taxon>Saprospiria</taxon>
        <taxon>Saprospirales</taxon>
        <taxon>Lewinellaceae</taxon>
        <taxon>Neolewinella</taxon>
    </lineage>
</organism>
<accession>A0A923PK50</accession>
<evidence type="ECO:0000313" key="2">
    <source>
        <dbReference type="Proteomes" id="UP000650081"/>
    </source>
</evidence>
<proteinExistence type="predicted"/>
<keyword evidence="2" id="KW-1185">Reference proteome</keyword>
<sequence length="198" mass="23227">MTTYPENLIFQEVPPGPLRAWFAEVLAAYPALAGRTIYLRQAAIARSTMRAQPVINRRFFRRATREYRIDISNHLTVTNHVRVQELPKAVVAGWFAHELGHVMDFLDRPLLGMISFGLRYALWSPYLRKAERRADTFAIRHGFGREIVATKQYLFAHTTLPQRYKKRLRKYYLSADEIEGLILDWEEKRQLHSRIAEV</sequence>
<dbReference type="RefSeq" id="WP_187467599.1">
    <property type="nucleotide sequence ID" value="NZ_JACSIT010000139.1"/>
</dbReference>
<dbReference type="EMBL" id="JACSIT010000139">
    <property type="protein sequence ID" value="MBC6995567.1"/>
    <property type="molecule type" value="Genomic_DNA"/>
</dbReference>
<comment type="caution">
    <text evidence="1">The sequence shown here is derived from an EMBL/GenBank/DDBJ whole genome shotgun (WGS) entry which is preliminary data.</text>
</comment>
<name>A0A923PK50_9BACT</name>
<protein>
    <submittedName>
        <fullName evidence="1">Uncharacterized protein</fullName>
    </submittedName>
</protein>
<reference evidence="1" key="1">
    <citation type="submission" date="2020-08" db="EMBL/GenBank/DDBJ databases">
        <title>Lewinella bacteria from marine environments.</title>
        <authorList>
            <person name="Zhong Y."/>
        </authorList>
    </citation>
    <scope>NUCLEOTIDE SEQUENCE</scope>
    <source>
        <strain evidence="1">KCTC 42187</strain>
    </source>
</reference>